<keyword evidence="1" id="KW-0238">DNA-binding</keyword>
<dbReference type="Gene3D" id="1.10.260.40">
    <property type="entry name" value="lambda repressor-like DNA-binding domains"/>
    <property type="match status" value="1"/>
</dbReference>
<dbReference type="CDD" id="cd00093">
    <property type="entry name" value="HTH_XRE"/>
    <property type="match status" value="1"/>
</dbReference>
<dbReference type="Proteomes" id="UP000248198">
    <property type="component" value="Unassembled WGS sequence"/>
</dbReference>
<dbReference type="EMBL" id="QKLU01000012">
    <property type="protein sequence ID" value="PYF68458.1"/>
    <property type="molecule type" value="Genomic_DNA"/>
</dbReference>
<protein>
    <submittedName>
        <fullName evidence="1">Cro/C1-type helix-turn-helix DNA-binding protein</fullName>
    </submittedName>
</protein>
<reference evidence="1 2" key="1">
    <citation type="submission" date="2018-06" db="EMBL/GenBank/DDBJ databases">
        <title>Genomic Encyclopedia of Archaeal and Bacterial Type Strains, Phase II (KMG-II): from individual species to whole genera.</title>
        <authorList>
            <person name="Goeker M."/>
        </authorList>
    </citation>
    <scope>NUCLEOTIDE SEQUENCE [LARGE SCALE GENOMIC DNA]</scope>
    <source>
        <strain evidence="1 2">DSM 27372</strain>
    </source>
</reference>
<keyword evidence="2" id="KW-1185">Reference proteome</keyword>
<dbReference type="AlphaFoldDB" id="A0A318UK95"/>
<dbReference type="InterPro" id="IPR001387">
    <property type="entry name" value="Cro/C1-type_HTH"/>
</dbReference>
<gene>
    <name evidence="1" type="ORF">B0O44_11245</name>
</gene>
<evidence type="ECO:0000313" key="2">
    <source>
        <dbReference type="Proteomes" id="UP000248198"/>
    </source>
</evidence>
<dbReference type="InterPro" id="IPR010982">
    <property type="entry name" value="Lambda_DNA-bd_dom_sf"/>
</dbReference>
<comment type="caution">
    <text evidence="1">The sequence shown here is derived from an EMBL/GenBank/DDBJ whole genome shotgun (WGS) entry which is preliminary data.</text>
</comment>
<dbReference type="GO" id="GO:0003677">
    <property type="term" value="F:DNA binding"/>
    <property type="evidence" value="ECO:0007669"/>
    <property type="project" value="UniProtKB-KW"/>
</dbReference>
<dbReference type="SUPFAM" id="SSF47413">
    <property type="entry name" value="lambda repressor-like DNA-binding domains"/>
    <property type="match status" value="1"/>
</dbReference>
<evidence type="ECO:0000313" key="1">
    <source>
        <dbReference type="EMBL" id="PYF68458.1"/>
    </source>
</evidence>
<dbReference type="RefSeq" id="WP_110834715.1">
    <property type="nucleotide sequence ID" value="NZ_QKLU01000012.1"/>
</dbReference>
<proteinExistence type="predicted"/>
<accession>A0A318UK95</accession>
<dbReference type="OrthoDB" id="9996332at2"/>
<organism evidence="1 2">
    <name type="scientific">Pedobacter nutrimenti</name>
    <dbReference type="NCBI Taxonomy" id="1241337"/>
    <lineage>
        <taxon>Bacteria</taxon>
        <taxon>Pseudomonadati</taxon>
        <taxon>Bacteroidota</taxon>
        <taxon>Sphingobacteriia</taxon>
        <taxon>Sphingobacteriales</taxon>
        <taxon>Sphingobacteriaceae</taxon>
        <taxon>Pedobacter</taxon>
    </lineage>
</organism>
<sequence>MGWLKEELQDRGVKAKACYEACKVSQPTWNKIEENPSMLTAKQIQGLATLLKYTPEELLKKILFFNELTEGG</sequence>
<name>A0A318UK95_9SPHI</name>